<dbReference type="SUPFAM" id="SSF56235">
    <property type="entry name" value="N-terminal nucleophile aminohydrolases (Ntn hydrolases)"/>
    <property type="match status" value="1"/>
</dbReference>
<dbReference type="Gene3D" id="3.60.20.10">
    <property type="entry name" value="Glutamine Phosphoribosylpyrophosphate, subunit 1, domain 1"/>
    <property type="match status" value="1"/>
</dbReference>
<organism evidence="1">
    <name type="scientific">uncultured Caudovirales phage</name>
    <dbReference type="NCBI Taxonomy" id="2100421"/>
    <lineage>
        <taxon>Viruses</taxon>
        <taxon>Duplodnaviria</taxon>
        <taxon>Heunggongvirae</taxon>
        <taxon>Uroviricota</taxon>
        <taxon>Caudoviricetes</taxon>
        <taxon>Peduoviridae</taxon>
        <taxon>Maltschvirus</taxon>
        <taxon>Maltschvirus maltsch</taxon>
    </lineage>
</organism>
<reference evidence="1" key="1">
    <citation type="submission" date="2020-04" db="EMBL/GenBank/DDBJ databases">
        <authorList>
            <person name="Chiriac C."/>
            <person name="Salcher M."/>
            <person name="Ghai R."/>
            <person name="Kavagutti S V."/>
        </authorList>
    </citation>
    <scope>NUCLEOTIDE SEQUENCE</scope>
</reference>
<accession>A0A6J5NQE7</accession>
<proteinExistence type="predicted"/>
<protein>
    <submittedName>
        <fullName evidence="1">Uncharacterized protein</fullName>
    </submittedName>
</protein>
<sequence>MTTLVATVSDKYACILSESQVSDDIGGIRMPTDSIKVVRQGSWLISGCGWVRASDVVQHITKWPVVPPKLIKASAQELTEWIIKRVVPVVRTSLENEKSIDFDKGMAQMVESEFLIATHGKVFSLDEGFGVTPINNFYVSGSGGKIALGAIHALREQSIETSSVNVWNEHHDLFGAKGIEAAKKFDLYSSGTIRGYKSYPNGNVKAFIL</sequence>
<dbReference type="EMBL" id="LR796708">
    <property type="protein sequence ID" value="CAB4161187.1"/>
    <property type="molecule type" value="Genomic_DNA"/>
</dbReference>
<gene>
    <name evidence="1" type="ORF">UFOVP772_32</name>
</gene>
<evidence type="ECO:0000313" key="1">
    <source>
        <dbReference type="EMBL" id="CAB4161187.1"/>
    </source>
</evidence>
<name>A0A6J5NQE7_9CAUD</name>
<dbReference type="InterPro" id="IPR029055">
    <property type="entry name" value="Ntn_hydrolases_N"/>
</dbReference>